<proteinExistence type="predicted"/>
<sequence length="127" mass="13670">MDTQTIIIAVAVAVVNLGTAAVVMAVMWKLGKIMHHSHPDTDQTNSEGRKDDSWYSFHLWLPKEDHPAESDEYRQAKAWTGASRGDQVNDRKPAGGSGHPEAGEASGVAASCHSSQVSESTVRSGRD</sequence>
<organism evidence="3 4">
    <name type="scientific">Bifidobacterium xylocopae</name>
    <dbReference type="NCBI Taxonomy" id="2493119"/>
    <lineage>
        <taxon>Bacteria</taxon>
        <taxon>Bacillati</taxon>
        <taxon>Actinomycetota</taxon>
        <taxon>Actinomycetes</taxon>
        <taxon>Bifidobacteriales</taxon>
        <taxon>Bifidobacteriaceae</taxon>
        <taxon>Bifidobacterium</taxon>
    </lineage>
</organism>
<protein>
    <submittedName>
        <fullName evidence="3">Uncharacterized protein</fullName>
    </submittedName>
</protein>
<keyword evidence="2" id="KW-0812">Transmembrane</keyword>
<gene>
    <name evidence="3" type="ORF">CRD59_02805</name>
</gene>
<keyword evidence="4" id="KW-1185">Reference proteome</keyword>
<evidence type="ECO:0000256" key="2">
    <source>
        <dbReference type="SAM" id="Phobius"/>
    </source>
</evidence>
<evidence type="ECO:0000256" key="1">
    <source>
        <dbReference type="SAM" id="MobiDB-lite"/>
    </source>
</evidence>
<feature type="region of interest" description="Disordered" evidence="1">
    <location>
        <begin position="66"/>
        <end position="127"/>
    </location>
</feature>
<evidence type="ECO:0000313" key="3">
    <source>
        <dbReference type="EMBL" id="RBP99672.1"/>
    </source>
</evidence>
<comment type="caution">
    <text evidence="3">The sequence shown here is derived from an EMBL/GenBank/DDBJ whole genome shotgun (WGS) entry which is preliminary data.</text>
</comment>
<feature type="compositionally biased region" description="Basic and acidic residues" evidence="1">
    <location>
        <begin position="66"/>
        <end position="75"/>
    </location>
</feature>
<dbReference type="AlphaFoldDB" id="A0A366KEK6"/>
<evidence type="ECO:0000313" key="4">
    <source>
        <dbReference type="Proteomes" id="UP000252345"/>
    </source>
</evidence>
<dbReference type="EMBL" id="PDCH01000003">
    <property type="protein sequence ID" value="RBP99672.1"/>
    <property type="molecule type" value="Genomic_DNA"/>
</dbReference>
<dbReference type="Proteomes" id="UP000252345">
    <property type="component" value="Unassembled WGS sequence"/>
</dbReference>
<name>A0A366KEK6_9BIFI</name>
<feature type="transmembrane region" description="Helical" evidence="2">
    <location>
        <begin position="6"/>
        <end position="28"/>
    </location>
</feature>
<keyword evidence="2" id="KW-1133">Transmembrane helix</keyword>
<keyword evidence="2" id="KW-0472">Membrane</keyword>
<feature type="compositionally biased region" description="Polar residues" evidence="1">
    <location>
        <begin position="112"/>
        <end position="127"/>
    </location>
</feature>
<dbReference type="RefSeq" id="WP_113853074.1">
    <property type="nucleotide sequence ID" value="NZ_PDCH01000003.1"/>
</dbReference>
<reference evidence="3 4" key="1">
    <citation type="submission" date="2017-10" db="EMBL/GenBank/DDBJ databases">
        <title>Bifidobacterium xylocopum sp. nov. and Bifidobacterium aemilianum sp. nov., from the carpenter bee (Xylocopa violacea) digestive tract.</title>
        <authorList>
            <person name="Alberoni D."/>
            <person name="Baffoni L."/>
            <person name="Di Gioia D."/>
            <person name="Gaggia F."/>
            <person name="Biavati B."/>
        </authorList>
    </citation>
    <scope>NUCLEOTIDE SEQUENCE [LARGE SCALE GENOMIC DNA]</scope>
    <source>
        <strain evidence="3 4">XV2</strain>
    </source>
</reference>
<accession>A0A366KEK6</accession>